<comment type="caution">
    <text evidence="2">The sequence shown here is derived from an EMBL/GenBank/DDBJ whole genome shotgun (WGS) entry which is preliminary data.</text>
</comment>
<dbReference type="Proteomes" id="UP000429607">
    <property type="component" value="Unassembled WGS sequence"/>
</dbReference>
<dbReference type="EMBL" id="QXFV01004530">
    <property type="protein sequence ID" value="KAE8969114.1"/>
    <property type="molecule type" value="Genomic_DNA"/>
</dbReference>
<dbReference type="AlphaFoldDB" id="A0A6A3HKC3"/>
<reference evidence="2 3" key="1">
    <citation type="submission" date="2018-09" db="EMBL/GenBank/DDBJ databases">
        <title>Genomic investigation of the strawberry pathogen Phytophthora fragariae indicates pathogenicity is determined by transcriptional variation in three key races.</title>
        <authorList>
            <person name="Adams T.M."/>
            <person name="Armitage A.D."/>
            <person name="Sobczyk M.K."/>
            <person name="Bates H.J."/>
            <person name="Dunwell J.M."/>
            <person name="Nellist C.F."/>
            <person name="Harrison R.J."/>
        </authorList>
    </citation>
    <scope>NUCLEOTIDE SEQUENCE [LARGE SCALE GENOMIC DNA]</scope>
    <source>
        <strain evidence="2 3">SCRP249</strain>
    </source>
</reference>
<organism evidence="2 3">
    <name type="scientific">Phytophthora rubi</name>
    <dbReference type="NCBI Taxonomy" id="129364"/>
    <lineage>
        <taxon>Eukaryota</taxon>
        <taxon>Sar</taxon>
        <taxon>Stramenopiles</taxon>
        <taxon>Oomycota</taxon>
        <taxon>Peronosporomycetes</taxon>
        <taxon>Peronosporales</taxon>
        <taxon>Peronosporaceae</taxon>
        <taxon>Phytophthora</taxon>
    </lineage>
</organism>
<protein>
    <submittedName>
        <fullName evidence="2">Uncharacterized protein</fullName>
    </submittedName>
</protein>
<sequence>MLYILAVVYFCLRILAEYRRRHTKGRCTDHCTFRSFKELPGSHGYPDHVVGICAPRPYYP</sequence>
<gene>
    <name evidence="2" type="ORF">PR001_g27597</name>
</gene>
<feature type="signal peptide" evidence="1">
    <location>
        <begin position="1"/>
        <end position="16"/>
    </location>
</feature>
<name>A0A6A3HKC3_9STRA</name>
<keyword evidence="1" id="KW-0732">Signal</keyword>
<evidence type="ECO:0000313" key="2">
    <source>
        <dbReference type="EMBL" id="KAE8969114.1"/>
    </source>
</evidence>
<feature type="chain" id="PRO_5025373834" evidence="1">
    <location>
        <begin position="17"/>
        <end position="60"/>
    </location>
</feature>
<evidence type="ECO:0000313" key="3">
    <source>
        <dbReference type="Proteomes" id="UP000429607"/>
    </source>
</evidence>
<evidence type="ECO:0000256" key="1">
    <source>
        <dbReference type="SAM" id="SignalP"/>
    </source>
</evidence>
<proteinExistence type="predicted"/>
<accession>A0A6A3HKC3</accession>